<protein>
    <submittedName>
        <fullName evidence="1">Uncharacterized protein</fullName>
    </submittedName>
</protein>
<evidence type="ECO:0000313" key="1">
    <source>
        <dbReference type="EMBL" id="PSJ18591.1"/>
    </source>
</evidence>
<name>A0A2P7NYM6_9PROT</name>
<sequence length="88" mass="9683">MLLSKQFPASIGIAKQAWTEVSWFELLRIICANKNHRAIFRVSELPMLSLQSKDAALFDVCIVRSESLGQDGTDAGFISNAEKSPLGD</sequence>
<proteinExistence type="predicted"/>
<gene>
    <name evidence="1" type="ORF">C7H79_02010</name>
</gene>
<dbReference type="Proteomes" id="UP000241912">
    <property type="component" value="Unassembled WGS sequence"/>
</dbReference>
<dbReference type="AlphaFoldDB" id="A0A2P7NYM6"/>
<reference evidence="1 2" key="1">
    <citation type="submission" date="2018-03" db="EMBL/GenBank/DDBJ databases">
        <title>Draft genome of Nitrosomonas supralitoralis APG5.</title>
        <authorList>
            <person name="Urakawa H."/>
            <person name="Lopez J.V."/>
        </authorList>
    </citation>
    <scope>NUCLEOTIDE SEQUENCE [LARGE SCALE GENOMIC DNA]</scope>
    <source>
        <strain evidence="1 2">APG5</strain>
    </source>
</reference>
<evidence type="ECO:0000313" key="2">
    <source>
        <dbReference type="Proteomes" id="UP000241912"/>
    </source>
</evidence>
<keyword evidence="2" id="KW-1185">Reference proteome</keyword>
<accession>A0A2P7NYM6</accession>
<dbReference type="EMBL" id="PXXU01000004">
    <property type="protein sequence ID" value="PSJ18591.1"/>
    <property type="molecule type" value="Genomic_DNA"/>
</dbReference>
<dbReference type="RefSeq" id="WP_106705624.1">
    <property type="nucleotide sequence ID" value="NZ_PXXU01000004.1"/>
</dbReference>
<organism evidence="1 2">
    <name type="scientific">Nitrosomonas supralitoralis</name>
    <dbReference type="NCBI Taxonomy" id="2116706"/>
    <lineage>
        <taxon>Bacteria</taxon>
        <taxon>Pseudomonadati</taxon>
        <taxon>Pseudomonadota</taxon>
        <taxon>Betaproteobacteria</taxon>
        <taxon>Nitrosomonadales</taxon>
        <taxon>Nitrosomonadaceae</taxon>
        <taxon>Nitrosomonas</taxon>
    </lineage>
</organism>
<comment type="caution">
    <text evidence="1">The sequence shown here is derived from an EMBL/GenBank/DDBJ whole genome shotgun (WGS) entry which is preliminary data.</text>
</comment>